<dbReference type="SUPFAM" id="SSF53448">
    <property type="entry name" value="Nucleotide-diphospho-sugar transferases"/>
    <property type="match status" value="1"/>
</dbReference>
<keyword evidence="4" id="KW-0812">Transmembrane</keyword>
<sequence length="387" mass="43123">MIIEWVFWTVLLLLLHSYAVYPMLAVLVGAGRGERSLQHLPGISLLVPAHNEASVIEAKIRNFHQIDYPPELIELVIADDGSDDQTRSIVQPLTSSRVRLLESGQRGGKAAAMNRLATAAQHSYLLFSDANVIFDPNAVRRLIDPMGNGKVGAVTGEVRLLGSDLEFSPGEELYYRLERRIQGAESRMGSVMGVDGGMYLVRQELFTPLPTDTILDDFLVSIRVMRAGRRVVYESAAKATESGTPTARQEFARRTRIAAGAVQLLKRRQVPRWTQPILWLQFISHKLLRWTSPLLLLILAVSNVCLILRGLHYQLLLALQILGLAAMLATCWFPRLRNSLLGGVVFYFAMSQAAIAVGLLRGLLNRQAPQWEKPTRVHPATHRDSHS</sequence>
<evidence type="ECO:0000313" key="6">
    <source>
        <dbReference type="EMBL" id="QDV26828.1"/>
    </source>
</evidence>
<dbReference type="InterPro" id="IPR001173">
    <property type="entry name" value="Glyco_trans_2-like"/>
</dbReference>
<dbReference type="InterPro" id="IPR029044">
    <property type="entry name" value="Nucleotide-diphossugar_trans"/>
</dbReference>
<keyword evidence="7" id="KW-1185">Reference proteome</keyword>
<feature type="transmembrane region" description="Helical" evidence="4">
    <location>
        <begin position="287"/>
        <end position="309"/>
    </location>
</feature>
<dbReference type="RefSeq" id="WP_145083294.1">
    <property type="nucleotide sequence ID" value="NZ_CP036298.1"/>
</dbReference>
<dbReference type="CDD" id="cd06439">
    <property type="entry name" value="CESA_like_1"/>
    <property type="match status" value="1"/>
</dbReference>
<dbReference type="Proteomes" id="UP000318017">
    <property type="component" value="Chromosome"/>
</dbReference>
<dbReference type="Gene3D" id="3.90.550.10">
    <property type="entry name" value="Spore Coat Polysaccharide Biosynthesis Protein SpsA, Chain A"/>
    <property type="match status" value="1"/>
</dbReference>
<name>A0A518GE59_9BACT</name>
<evidence type="ECO:0000313" key="7">
    <source>
        <dbReference type="Proteomes" id="UP000318017"/>
    </source>
</evidence>
<feature type="domain" description="Glycosyltransferase 2-like" evidence="5">
    <location>
        <begin position="44"/>
        <end position="206"/>
    </location>
</feature>
<evidence type="ECO:0000256" key="3">
    <source>
        <dbReference type="ARBA" id="ARBA00022679"/>
    </source>
</evidence>
<feature type="transmembrane region" description="Helical" evidence="4">
    <location>
        <begin position="6"/>
        <end position="30"/>
    </location>
</feature>
<protein>
    <submittedName>
        <fullName evidence="6">Poly-beta-1,6-N-acetyl-D-glucosamine synthase</fullName>
        <ecNumber evidence="6">2.4.1.-</ecNumber>
    </submittedName>
</protein>
<evidence type="ECO:0000256" key="4">
    <source>
        <dbReference type="SAM" id="Phobius"/>
    </source>
</evidence>
<dbReference type="AlphaFoldDB" id="A0A518GE59"/>
<dbReference type="GO" id="GO:0016757">
    <property type="term" value="F:glycosyltransferase activity"/>
    <property type="evidence" value="ECO:0007669"/>
    <property type="project" value="UniProtKB-KW"/>
</dbReference>
<organism evidence="6 7">
    <name type="scientific">Aureliella helgolandensis</name>
    <dbReference type="NCBI Taxonomy" id="2527968"/>
    <lineage>
        <taxon>Bacteria</taxon>
        <taxon>Pseudomonadati</taxon>
        <taxon>Planctomycetota</taxon>
        <taxon>Planctomycetia</taxon>
        <taxon>Pirellulales</taxon>
        <taxon>Pirellulaceae</taxon>
        <taxon>Aureliella</taxon>
    </lineage>
</organism>
<dbReference type="KEGG" id="ahel:Q31a_52070"/>
<feature type="transmembrane region" description="Helical" evidence="4">
    <location>
        <begin position="340"/>
        <end position="364"/>
    </location>
</feature>
<gene>
    <name evidence="6" type="primary">pgaC_3</name>
    <name evidence="6" type="ORF">Q31a_52070</name>
</gene>
<keyword evidence="4" id="KW-1133">Transmembrane helix</keyword>
<dbReference type="OrthoDB" id="9766299at2"/>
<keyword evidence="4" id="KW-0472">Membrane</keyword>
<feature type="transmembrane region" description="Helical" evidence="4">
    <location>
        <begin position="315"/>
        <end position="333"/>
    </location>
</feature>
<keyword evidence="2 6" id="KW-0328">Glycosyltransferase</keyword>
<evidence type="ECO:0000256" key="2">
    <source>
        <dbReference type="ARBA" id="ARBA00022676"/>
    </source>
</evidence>
<evidence type="ECO:0000259" key="5">
    <source>
        <dbReference type="Pfam" id="PF00535"/>
    </source>
</evidence>
<evidence type="ECO:0000256" key="1">
    <source>
        <dbReference type="ARBA" id="ARBA00006739"/>
    </source>
</evidence>
<comment type="similarity">
    <text evidence="1">Belongs to the glycosyltransferase 2 family.</text>
</comment>
<proteinExistence type="inferred from homology"/>
<dbReference type="PANTHER" id="PTHR43630:SF1">
    <property type="entry name" value="POLY-BETA-1,6-N-ACETYL-D-GLUCOSAMINE SYNTHASE"/>
    <property type="match status" value="1"/>
</dbReference>
<dbReference type="Pfam" id="PF00535">
    <property type="entry name" value="Glycos_transf_2"/>
    <property type="match status" value="1"/>
</dbReference>
<accession>A0A518GE59</accession>
<dbReference type="EC" id="2.4.1.-" evidence="6"/>
<reference evidence="6 7" key="1">
    <citation type="submission" date="2019-02" db="EMBL/GenBank/DDBJ databases">
        <title>Deep-cultivation of Planctomycetes and their phenomic and genomic characterization uncovers novel biology.</title>
        <authorList>
            <person name="Wiegand S."/>
            <person name="Jogler M."/>
            <person name="Boedeker C."/>
            <person name="Pinto D."/>
            <person name="Vollmers J."/>
            <person name="Rivas-Marin E."/>
            <person name="Kohn T."/>
            <person name="Peeters S.H."/>
            <person name="Heuer A."/>
            <person name="Rast P."/>
            <person name="Oberbeckmann S."/>
            <person name="Bunk B."/>
            <person name="Jeske O."/>
            <person name="Meyerdierks A."/>
            <person name="Storesund J.E."/>
            <person name="Kallscheuer N."/>
            <person name="Luecker S."/>
            <person name="Lage O.M."/>
            <person name="Pohl T."/>
            <person name="Merkel B.J."/>
            <person name="Hornburger P."/>
            <person name="Mueller R.-W."/>
            <person name="Bruemmer F."/>
            <person name="Labrenz M."/>
            <person name="Spormann A.M."/>
            <person name="Op den Camp H."/>
            <person name="Overmann J."/>
            <person name="Amann R."/>
            <person name="Jetten M.S.M."/>
            <person name="Mascher T."/>
            <person name="Medema M.H."/>
            <person name="Devos D.P."/>
            <person name="Kaster A.-K."/>
            <person name="Ovreas L."/>
            <person name="Rohde M."/>
            <person name="Galperin M.Y."/>
            <person name="Jogler C."/>
        </authorList>
    </citation>
    <scope>NUCLEOTIDE SEQUENCE [LARGE SCALE GENOMIC DNA]</scope>
    <source>
        <strain evidence="6 7">Q31a</strain>
    </source>
</reference>
<keyword evidence="3 6" id="KW-0808">Transferase</keyword>
<dbReference type="EMBL" id="CP036298">
    <property type="protein sequence ID" value="QDV26828.1"/>
    <property type="molecule type" value="Genomic_DNA"/>
</dbReference>
<dbReference type="PANTHER" id="PTHR43630">
    <property type="entry name" value="POLY-BETA-1,6-N-ACETYL-D-GLUCOSAMINE SYNTHASE"/>
    <property type="match status" value="1"/>
</dbReference>